<evidence type="ECO:0000256" key="7">
    <source>
        <dbReference type="PIRSR" id="PIRSR600246-3"/>
    </source>
</evidence>
<dbReference type="GO" id="GO:0006508">
    <property type="term" value="P:proteolysis"/>
    <property type="evidence" value="ECO:0007669"/>
    <property type="project" value="UniProtKB-KW"/>
</dbReference>
<dbReference type="RefSeq" id="WP_017053166.1">
    <property type="nucleotide sequence ID" value="NZ_AJYW02000026.1"/>
</dbReference>
<reference evidence="8 9" key="1">
    <citation type="journal article" date="2012" name="Science">
        <title>Ecological populations of bacteria act as socially cohesive units of antibiotic production and resistance.</title>
        <authorList>
            <person name="Cordero O.X."/>
            <person name="Wildschutte H."/>
            <person name="Kirkup B."/>
            <person name="Proehl S."/>
            <person name="Ngo L."/>
            <person name="Hussain F."/>
            <person name="Le Roux F."/>
            <person name="Mincer T."/>
            <person name="Polz M.F."/>
        </authorList>
    </citation>
    <scope>NUCLEOTIDE SEQUENCE [LARGE SCALE GENOMIC DNA]</scope>
    <source>
        <strain evidence="8 9">FF-238</strain>
    </source>
</reference>
<comment type="caution">
    <text evidence="8">The sequence shown here is derived from an EMBL/GenBank/DDBJ whole genome shotgun (WGS) entry which is preliminary data.</text>
</comment>
<dbReference type="Pfam" id="PF01112">
    <property type="entry name" value="Asparaginase_2"/>
    <property type="match status" value="1"/>
</dbReference>
<keyword evidence="2" id="KW-0378">Hydrolase</keyword>
<dbReference type="AlphaFoldDB" id="A0A1E5D6W9"/>
<accession>A0A1E5D6W9</accession>
<keyword evidence="9" id="KW-1185">Reference proteome</keyword>
<feature type="binding site" evidence="6">
    <location>
        <begin position="253"/>
        <end position="256"/>
    </location>
    <ligand>
        <name>substrate</name>
    </ligand>
</feature>
<proteinExistence type="predicted"/>
<feature type="binding site" evidence="6">
    <location>
        <begin position="230"/>
        <end position="233"/>
    </location>
    <ligand>
        <name>substrate</name>
    </ligand>
</feature>
<evidence type="ECO:0000256" key="6">
    <source>
        <dbReference type="PIRSR" id="PIRSR600246-2"/>
    </source>
</evidence>
<dbReference type="EMBL" id="AJYW02000026">
    <property type="protein sequence ID" value="OEE79341.1"/>
    <property type="molecule type" value="Genomic_DNA"/>
</dbReference>
<dbReference type="Proteomes" id="UP000094165">
    <property type="component" value="Unassembled WGS sequence"/>
</dbReference>
<protein>
    <recommendedName>
        <fullName evidence="4">Isoaspartyl peptidase</fullName>
    </recommendedName>
</protein>
<dbReference type="PANTHER" id="PTHR10188">
    <property type="entry name" value="L-ASPARAGINASE"/>
    <property type="match status" value="1"/>
</dbReference>
<dbReference type="SUPFAM" id="SSF56235">
    <property type="entry name" value="N-terminal nucleophile aminohydrolases (Ntn hydrolases)"/>
    <property type="match status" value="1"/>
</dbReference>
<evidence type="ECO:0000256" key="1">
    <source>
        <dbReference type="ARBA" id="ARBA00022670"/>
    </source>
</evidence>
<dbReference type="Gene3D" id="3.60.20.30">
    <property type="entry name" value="(Glycosyl)asparaginase"/>
    <property type="match status" value="1"/>
</dbReference>
<evidence type="ECO:0000256" key="4">
    <source>
        <dbReference type="ARBA" id="ARBA00069124"/>
    </source>
</evidence>
<dbReference type="FunFam" id="3.60.20.30:FF:000001">
    <property type="entry name" value="Isoaspartyl peptidase/L-asparaginase"/>
    <property type="match status" value="1"/>
</dbReference>
<sequence length="337" mass="36234">MRQPFSIAIHGGAGTILREQMSDALKLGILTTLEKSVRAGYDILQTEGDAADAVVAAVKVMEDCPHFNAGKGSVLTHQEFIEMDASVMHGKKMDAGAVAGVRHIRNPIELARDVMRKSDHVLLMGEGAEQFAFDQGYQYTEQDYFLTDRRYEQLQSMKEKGLFALSEASYEHSVEQQKPQLESPLTGSQTASAYPDDNKYGTVGAVALDQQGNLAAATSTGGVTNKKYGRVGDSPIIGAGTVAENGNVAVSTTGMGEFFLRKMVAGDVAARMRYLKENVHTACENIIQGDLKAMGGEGGLIAVDAQGDIHFAMNSSGMYRASIDVDGKFSVKIYADE</sequence>
<keyword evidence="3" id="KW-0068">Autocatalytic cleavage</keyword>
<dbReference type="GO" id="GO:0008233">
    <property type="term" value="F:peptidase activity"/>
    <property type="evidence" value="ECO:0007669"/>
    <property type="project" value="UniProtKB-KW"/>
</dbReference>
<keyword evidence="1" id="KW-0645">Protease</keyword>
<evidence type="ECO:0000256" key="2">
    <source>
        <dbReference type="ARBA" id="ARBA00022801"/>
    </source>
</evidence>
<dbReference type="CDD" id="cd04701">
    <property type="entry name" value="Asparaginase_2"/>
    <property type="match status" value="1"/>
</dbReference>
<feature type="active site" description="Nucleophile" evidence="5">
    <location>
        <position position="202"/>
    </location>
</feature>
<dbReference type="InterPro" id="IPR000246">
    <property type="entry name" value="Peptidase_T2"/>
</dbReference>
<name>A0A1E5D6W9_9VIBR</name>
<feature type="site" description="Cleavage; by autolysis" evidence="7">
    <location>
        <begin position="201"/>
        <end position="202"/>
    </location>
</feature>
<evidence type="ECO:0000256" key="5">
    <source>
        <dbReference type="PIRSR" id="PIRSR600246-1"/>
    </source>
</evidence>
<evidence type="ECO:0000256" key="3">
    <source>
        <dbReference type="ARBA" id="ARBA00022813"/>
    </source>
</evidence>
<dbReference type="GO" id="GO:0016811">
    <property type="term" value="F:hydrolase activity, acting on carbon-nitrogen (but not peptide) bonds, in linear amides"/>
    <property type="evidence" value="ECO:0007669"/>
    <property type="project" value="UniProtKB-ARBA"/>
</dbReference>
<evidence type="ECO:0000313" key="9">
    <source>
        <dbReference type="Proteomes" id="UP000094165"/>
    </source>
</evidence>
<dbReference type="InterPro" id="IPR029055">
    <property type="entry name" value="Ntn_hydrolases_N"/>
</dbReference>
<gene>
    <name evidence="8" type="ORF">A130_11445</name>
</gene>
<organism evidence="8 9">
    <name type="scientific">Vibrio genomosp. F6 str. FF-238</name>
    <dbReference type="NCBI Taxonomy" id="1191298"/>
    <lineage>
        <taxon>Bacteria</taxon>
        <taxon>Pseudomonadati</taxon>
        <taxon>Pseudomonadota</taxon>
        <taxon>Gammaproteobacteria</taxon>
        <taxon>Vibrionales</taxon>
        <taxon>Vibrionaceae</taxon>
        <taxon>Vibrio</taxon>
    </lineage>
</organism>
<evidence type="ECO:0000313" key="8">
    <source>
        <dbReference type="EMBL" id="OEE79341.1"/>
    </source>
</evidence>
<dbReference type="PANTHER" id="PTHR10188:SF6">
    <property type="entry name" value="N(4)-(BETA-N-ACETYLGLUCOSAMINYL)-L-ASPARAGINASE"/>
    <property type="match status" value="1"/>
</dbReference>